<accession>A0ACC2GJF8</accession>
<dbReference type="EMBL" id="CM055739">
    <property type="protein sequence ID" value="KAJ8003814.1"/>
    <property type="molecule type" value="Genomic_DNA"/>
</dbReference>
<comment type="caution">
    <text evidence="1">The sequence shown here is derived from an EMBL/GenBank/DDBJ whole genome shotgun (WGS) entry which is preliminary data.</text>
</comment>
<reference evidence="1" key="1">
    <citation type="submission" date="2021-05" db="EMBL/GenBank/DDBJ databases">
        <authorList>
            <person name="Pan Q."/>
            <person name="Jouanno E."/>
            <person name="Zahm M."/>
            <person name="Klopp C."/>
            <person name="Cabau C."/>
            <person name="Louis A."/>
            <person name="Berthelot C."/>
            <person name="Parey E."/>
            <person name="Roest Crollius H."/>
            <person name="Montfort J."/>
            <person name="Robinson-Rechavi M."/>
            <person name="Bouchez O."/>
            <person name="Lampietro C."/>
            <person name="Lopez Roques C."/>
            <person name="Donnadieu C."/>
            <person name="Postlethwait J."/>
            <person name="Bobe J."/>
            <person name="Dillon D."/>
            <person name="Chandos A."/>
            <person name="von Hippel F."/>
            <person name="Guiguen Y."/>
        </authorList>
    </citation>
    <scope>NUCLEOTIDE SEQUENCE</scope>
    <source>
        <strain evidence="1">YG-Jan2019</strain>
    </source>
</reference>
<dbReference type="Proteomes" id="UP001157502">
    <property type="component" value="Chromosome 12"/>
</dbReference>
<protein>
    <submittedName>
        <fullName evidence="1">Uncharacterized protein</fullName>
    </submittedName>
</protein>
<gene>
    <name evidence="1" type="ORF">DPEC_G00152310</name>
</gene>
<evidence type="ECO:0000313" key="2">
    <source>
        <dbReference type="Proteomes" id="UP001157502"/>
    </source>
</evidence>
<name>A0ACC2GJF8_DALPE</name>
<proteinExistence type="predicted"/>
<organism evidence="1 2">
    <name type="scientific">Dallia pectoralis</name>
    <name type="common">Alaska blackfish</name>
    <dbReference type="NCBI Taxonomy" id="75939"/>
    <lineage>
        <taxon>Eukaryota</taxon>
        <taxon>Metazoa</taxon>
        <taxon>Chordata</taxon>
        <taxon>Craniata</taxon>
        <taxon>Vertebrata</taxon>
        <taxon>Euteleostomi</taxon>
        <taxon>Actinopterygii</taxon>
        <taxon>Neopterygii</taxon>
        <taxon>Teleostei</taxon>
        <taxon>Protacanthopterygii</taxon>
        <taxon>Esociformes</taxon>
        <taxon>Umbridae</taxon>
        <taxon>Dallia</taxon>
    </lineage>
</organism>
<keyword evidence="2" id="KW-1185">Reference proteome</keyword>
<sequence>MILLQQNAELRRSCRGRHRTRRLLNCLLNRLLEKLSRERTGPVADLEGCGRRGSLDSFLCGVEEERGYDRQEADSLRRMLSGRHSCSLGRRSPLSRSPTRHSPVKGGSYDSDLIRVLRERDEMQSMLEKYERHISEIQANVKVLKADRDATRMHNEQAQEEIASLRREVLKSKSSRATKSSVFVSAQSILTRVEAERNQATADLRRMSTERDSLRERLKISQETAISQRAHLEQRAEDLQATVLTLEQERGDHTSRLAVMRESVVGLEEKIHTLGRKLTSTEDELNRTKDECGILRLSDSETQNALSDAQRRLTSRIGELQNCQERNKLLDEKNDSLLRQISDLRREVGGLESTITNLTQGRDSLEDQLEKKADLLSSAHDQLDDKEKTHRNLRLTIEGLEISAESVRGVLTERERELEALRRRLADTAEELGAVVRVRDSTLRDNAQLREELDDTRLDHQALEMKSDHSAQEVQELQRKVQDYVADVSHLENQLSTKKRECRDHRESRRRASALVESWENTVSEVRSQRMALDAERRELQEKLESLEARLEEVLCAERSCNSQVSQLNRSLLHAEEELRRSQGERTVTQTDLDKTRELCVRLDGSKEALERELDACRSEVELLQKQLSSERLNANSLESTLVSIRNKELHREQNSQERRTDYGMASSQSREVATLRTRSAQLEADLDMTRGQLSIERFERERAMQELRRHGLSCSSMRSPPPTLHRSLSPSRPLWSTQDHLTRDKSPERTLGFRDLY</sequence>
<evidence type="ECO:0000313" key="1">
    <source>
        <dbReference type="EMBL" id="KAJ8003814.1"/>
    </source>
</evidence>